<evidence type="ECO:0000256" key="10">
    <source>
        <dbReference type="ARBA" id="ARBA00022786"/>
    </source>
</evidence>
<evidence type="ECO:0000256" key="13">
    <source>
        <dbReference type="SAM" id="MobiDB-lite"/>
    </source>
</evidence>
<keyword evidence="9 12" id="KW-0863">Zinc-finger</keyword>
<dbReference type="PROSITE" id="PS50089">
    <property type="entry name" value="ZF_RING_2"/>
    <property type="match status" value="1"/>
</dbReference>
<protein>
    <recommendedName>
        <fullName evidence="5">RBR-type E3 ubiquitin transferase</fullName>
        <ecNumber evidence="5">2.3.2.31</ecNumber>
    </recommendedName>
</protein>
<dbReference type="Proteomes" id="UP000596660">
    <property type="component" value="Unplaced"/>
</dbReference>
<feature type="domain" description="RING-type" evidence="14">
    <location>
        <begin position="372"/>
        <end position="416"/>
    </location>
</feature>
<dbReference type="Pfam" id="PF01485">
    <property type="entry name" value="IBR"/>
    <property type="match status" value="1"/>
</dbReference>
<dbReference type="Pfam" id="PF13456">
    <property type="entry name" value="RVT_3"/>
    <property type="match status" value="1"/>
</dbReference>
<dbReference type="UniPathway" id="UPA00143"/>
<evidence type="ECO:0000256" key="12">
    <source>
        <dbReference type="PROSITE-ProRule" id="PRU00175"/>
    </source>
</evidence>
<sequence length="656" mass="74934">MSGKSTPQGPQPRHHHHSHLNHPKPITTITISPLSHRSSSSFLKRSLPLHAETKRNPSNKECQVGPYQSLRGSIFFTAAILITLGGGNGGGGDRGSYIDGGSRSQEWRRSELGKRKKALKLIAKMTIIPPNITWYIRLINLYFLSEELEKLEQEHRDHEFCEIEAKKLRDDLNRRIHDQKLALEITRLPEDHWDEFGDEFERPFDEGSSSSSVASPIFRLYFKGLVEVEQVGNTEATLAGIGVAICDPRENLIFELSKPLVGNGKSRRITQIKALIEGLETARALDLKRIIIFCDNLPVYRYAMHAWQPKQRKVVNLMAKVEFLRKEFTYYRLCLVSRNVIKFAFKLARDAITSQISKPTEPNRLKILKETCVICLEETDQDKMFTIDSCLHKYCFSCMKQHVEAKLHNGMVPKCPHESCKYELNVSSCEKFLTPKLIEIMKQRVREASIPVAEKVYCPYPRCSVLMSRAEINDFARKENVNRRISGARKCLKCHELFCIYCRVPWHNNMSCLEYKRSNPNLQPEDAKLKSLATKNLWRQCVKCKHMIELAQGCYHMTCRSCWGASHTPNVSGASPLLIEDTSSPTLMDQMLENDGSDEGVTTHLVFEYGTNMLQHTALFSDDEKQFFDAMRVDTLSTSSLAREGGHEKLKTQPLP</sequence>
<dbReference type="InterPro" id="IPR031127">
    <property type="entry name" value="E3_UB_ligase_RBR"/>
</dbReference>
<dbReference type="InterPro" id="IPR044066">
    <property type="entry name" value="TRIAD_supradom"/>
</dbReference>
<evidence type="ECO:0000256" key="4">
    <source>
        <dbReference type="ARBA" id="ARBA00005884"/>
    </source>
</evidence>
<dbReference type="Gene3D" id="1.20.120.1750">
    <property type="match status" value="1"/>
</dbReference>
<dbReference type="SUPFAM" id="SSF57850">
    <property type="entry name" value="RING/U-box"/>
    <property type="match status" value="3"/>
</dbReference>
<dbReference type="InterPro" id="IPR002867">
    <property type="entry name" value="IBR_dom"/>
</dbReference>
<dbReference type="InterPro" id="IPR017907">
    <property type="entry name" value="Znf_RING_CS"/>
</dbReference>
<evidence type="ECO:0000256" key="2">
    <source>
        <dbReference type="ARBA" id="ARBA00001947"/>
    </source>
</evidence>
<keyword evidence="11" id="KW-0862">Zinc</keyword>
<dbReference type="AlphaFoldDB" id="A0A803M7Z4"/>
<name>A0A803M7Z4_CHEQI</name>
<reference evidence="16" key="1">
    <citation type="journal article" date="2017" name="Nature">
        <title>The genome of Chenopodium quinoa.</title>
        <authorList>
            <person name="Jarvis D.E."/>
            <person name="Ho Y.S."/>
            <person name="Lightfoot D.J."/>
            <person name="Schmoeckel S.M."/>
            <person name="Li B."/>
            <person name="Borm T.J.A."/>
            <person name="Ohyanagi H."/>
            <person name="Mineta K."/>
            <person name="Michell C.T."/>
            <person name="Saber N."/>
            <person name="Kharbatia N.M."/>
            <person name="Rupper R.R."/>
            <person name="Sharp A.R."/>
            <person name="Dally N."/>
            <person name="Boughton B.A."/>
            <person name="Woo Y.H."/>
            <person name="Gao G."/>
            <person name="Schijlen E.G.W.M."/>
            <person name="Guo X."/>
            <person name="Momin A.A."/>
            <person name="Negrao S."/>
            <person name="Al-Babili S."/>
            <person name="Gehring C."/>
            <person name="Roessner U."/>
            <person name="Jung C."/>
            <person name="Murphy K."/>
            <person name="Arold S.T."/>
            <person name="Gojobori T."/>
            <person name="van der Linden C.G."/>
            <person name="van Loo E.N."/>
            <person name="Jellen E.N."/>
            <person name="Maughan P.J."/>
            <person name="Tester M."/>
        </authorList>
    </citation>
    <scope>NUCLEOTIDE SEQUENCE [LARGE SCALE GENOMIC DNA]</scope>
    <source>
        <strain evidence="16">cv. PI 614886</strain>
    </source>
</reference>
<evidence type="ECO:0000256" key="6">
    <source>
        <dbReference type="ARBA" id="ARBA00022679"/>
    </source>
</evidence>
<evidence type="ECO:0000259" key="14">
    <source>
        <dbReference type="PROSITE" id="PS50089"/>
    </source>
</evidence>
<keyword evidence="7" id="KW-0479">Metal-binding</keyword>
<feature type="compositionally biased region" description="Basic residues" evidence="13">
    <location>
        <begin position="12"/>
        <end position="22"/>
    </location>
</feature>
<dbReference type="EnsemblPlants" id="AUR62025020-RA">
    <property type="protein sequence ID" value="AUR62025020-RA:cds"/>
    <property type="gene ID" value="AUR62025020"/>
</dbReference>
<dbReference type="Gene3D" id="3.30.40.10">
    <property type="entry name" value="Zinc/RING finger domain, C3HC4 (zinc finger)"/>
    <property type="match status" value="1"/>
</dbReference>
<dbReference type="Pfam" id="PF00097">
    <property type="entry name" value="zf-C3HC4"/>
    <property type="match status" value="1"/>
</dbReference>
<evidence type="ECO:0000256" key="7">
    <source>
        <dbReference type="ARBA" id="ARBA00022723"/>
    </source>
</evidence>
<dbReference type="InterPro" id="IPR002156">
    <property type="entry name" value="RNaseH_domain"/>
</dbReference>
<keyword evidence="6" id="KW-0808">Transferase</keyword>
<keyword evidence="10" id="KW-0833">Ubl conjugation pathway</keyword>
<reference evidence="16" key="2">
    <citation type="submission" date="2021-03" db="UniProtKB">
        <authorList>
            <consortium name="EnsemblPlants"/>
        </authorList>
    </citation>
    <scope>IDENTIFICATION</scope>
</reference>
<dbReference type="EC" id="2.3.2.31" evidence="5"/>
<comment type="catalytic activity">
    <reaction evidence="1">
        <text>[E2 ubiquitin-conjugating enzyme]-S-ubiquitinyl-L-cysteine + [acceptor protein]-L-lysine = [E2 ubiquitin-conjugating enzyme]-L-cysteine + [acceptor protein]-N(6)-ubiquitinyl-L-lysine.</text>
        <dbReference type="EC" id="2.3.2.31"/>
    </reaction>
</comment>
<evidence type="ECO:0000259" key="15">
    <source>
        <dbReference type="PROSITE" id="PS51873"/>
    </source>
</evidence>
<evidence type="ECO:0000256" key="11">
    <source>
        <dbReference type="ARBA" id="ARBA00022833"/>
    </source>
</evidence>
<dbReference type="GO" id="GO:0016567">
    <property type="term" value="P:protein ubiquitination"/>
    <property type="evidence" value="ECO:0007669"/>
    <property type="project" value="UniProtKB-UniPathway"/>
</dbReference>
<evidence type="ECO:0000256" key="3">
    <source>
        <dbReference type="ARBA" id="ARBA00003976"/>
    </source>
</evidence>
<dbReference type="InterPro" id="IPR013083">
    <property type="entry name" value="Znf_RING/FYVE/PHD"/>
</dbReference>
<comment type="function">
    <text evidence="3">Might act as an E3 ubiquitin-protein ligase, or as part of E3 complex, which accepts ubiquitin from specific E2 ubiquitin-conjugating enzymes and then transfers it to substrates.</text>
</comment>
<dbReference type="InterPro" id="IPR036397">
    <property type="entry name" value="RNaseH_sf"/>
</dbReference>
<dbReference type="SMART" id="SM00184">
    <property type="entry name" value="RING"/>
    <property type="match status" value="1"/>
</dbReference>
<feature type="domain" description="RING-type" evidence="15">
    <location>
        <begin position="368"/>
        <end position="590"/>
    </location>
</feature>
<keyword evidence="8" id="KW-0677">Repeat</keyword>
<dbReference type="CDD" id="cd22584">
    <property type="entry name" value="Rcat_RBR_unk"/>
    <property type="match status" value="1"/>
</dbReference>
<dbReference type="PANTHER" id="PTHR11685">
    <property type="entry name" value="RBR FAMILY RING FINGER AND IBR DOMAIN-CONTAINING"/>
    <property type="match status" value="1"/>
</dbReference>
<evidence type="ECO:0000313" key="17">
    <source>
        <dbReference type="Proteomes" id="UP000596660"/>
    </source>
</evidence>
<evidence type="ECO:0000313" key="16">
    <source>
        <dbReference type="EnsemblPlants" id="AUR62025020-RA:cds"/>
    </source>
</evidence>
<evidence type="ECO:0000256" key="1">
    <source>
        <dbReference type="ARBA" id="ARBA00001798"/>
    </source>
</evidence>
<dbReference type="InterPro" id="IPR018957">
    <property type="entry name" value="Znf_C3HC4_RING-type"/>
</dbReference>
<dbReference type="InterPro" id="IPR001841">
    <property type="entry name" value="Znf_RING"/>
</dbReference>
<dbReference type="FunFam" id="3.30.40.10:FF:000230">
    <property type="entry name" value="RBR-type E3 ubiquitin transferase"/>
    <property type="match status" value="1"/>
</dbReference>
<dbReference type="PROSITE" id="PS00518">
    <property type="entry name" value="ZF_RING_1"/>
    <property type="match status" value="1"/>
</dbReference>
<keyword evidence="17" id="KW-1185">Reference proteome</keyword>
<evidence type="ECO:0000256" key="9">
    <source>
        <dbReference type="ARBA" id="ARBA00022771"/>
    </source>
</evidence>
<dbReference type="SMART" id="SM00647">
    <property type="entry name" value="IBR"/>
    <property type="match status" value="1"/>
</dbReference>
<proteinExistence type="inferred from homology"/>
<accession>A0A803M7Z4</accession>
<evidence type="ECO:0000256" key="5">
    <source>
        <dbReference type="ARBA" id="ARBA00012251"/>
    </source>
</evidence>
<dbReference type="GO" id="GO:0008270">
    <property type="term" value="F:zinc ion binding"/>
    <property type="evidence" value="ECO:0007669"/>
    <property type="project" value="UniProtKB-KW"/>
</dbReference>
<feature type="region of interest" description="Disordered" evidence="13">
    <location>
        <begin position="1"/>
        <end position="27"/>
    </location>
</feature>
<dbReference type="PROSITE" id="PS51873">
    <property type="entry name" value="TRIAD"/>
    <property type="match status" value="1"/>
</dbReference>
<comment type="similarity">
    <text evidence="4">Belongs to the RBR family. Ariadne subfamily.</text>
</comment>
<evidence type="ECO:0000256" key="8">
    <source>
        <dbReference type="ARBA" id="ARBA00022737"/>
    </source>
</evidence>
<dbReference type="GO" id="GO:0004523">
    <property type="term" value="F:RNA-DNA hybrid ribonuclease activity"/>
    <property type="evidence" value="ECO:0007669"/>
    <property type="project" value="InterPro"/>
</dbReference>
<dbReference type="FunFam" id="3.30.420.10:FF:000076">
    <property type="entry name" value="RBR-type E3 ubiquitin transferase"/>
    <property type="match status" value="1"/>
</dbReference>
<dbReference type="GO" id="GO:0003676">
    <property type="term" value="F:nucleic acid binding"/>
    <property type="evidence" value="ECO:0007669"/>
    <property type="project" value="InterPro"/>
</dbReference>
<comment type="cofactor">
    <cofactor evidence="2">
        <name>Zn(2+)</name>
        <dbReference type="ChEBI" id="CHEBI:29105"/>
    </cofactor>
</comment>
<dbReference type="CDD" id="cd22582">
    <property type="entry name" value="BRcat_RBR_unk"/>
    <property type="match status" value="1"/>
</dbReference>
<dbReference type="Gene3D" id="3.30.420.10">
    <property type="entry name" value="Ribonuclease H-like superfamily/Ribonuclease H"/>
    <property type="match status" value="1"/>
</dbReference>
<dbReference type="GO" id="GO:0061630">
    <property type="term" value="F:ubiquitin protein ligase activity"/>
    <property type="evidence" value="ECO:0007669"/>
    <property type="project" value="UniProtKB-EC"/>
</dbReference>
<organism evidence="16 17">
    <name type="scientific">Chenopodium quinoa</name>
    <name type="common">Quinoa</name>
    <dbReference type="NCBI Taxonomy" id="63459"/>
    <lineage>
        <taxon>Eukaryota</taxon>
        <taxon>Viridiplantae</taxon>
        <taxon>Streptophyta</taxon>
        <taxon>Embryophyta</taxon>
        <taxon>Tracheophyta</taxon>
        <taxon>Spermatophyta</taxon>
        <taxon>Magnoliopsida</taxon>
        <taxon>eudicotyledons</taxon>
        <taxon>Gunneridae</taxon>
        <taxon>Pentapetalae</taxon>
        <taxon>Caryophyllales</taxon>
        <taxon>Chenopodiaceae</taxon>
        <taxon>Chenopodioideae</taxon>
        <taxon>Atripliceae</taxon>
        <taxon>Chenopodium</taxon>
    </lineage>
</organism>
<dbReference type="Gramene" id="AUR62025020-RA">
    <property type="protein sequence ID" value="AUR62025020-RA:cds"/>
    <property type="gene ID" value="AUR62025020"/>
</dbReference>